<keyword evidence="2" id="KW-1185">Reference proteome</keyword>
<dbReference type="EMBL" id="JAGDFM010000433">
    <property type="protein sequence ID" value="KAG7378332.1"/>
    <property type="molecule type" value="Genomic_DNA"/>
</dbReference>
<organism evidence="1 2">
    <name type="scientific">Phytophthora pseudosyringae</name>
    <dbReference type="NCBI Taxonomy" id="221518"/>
    <lineage>
        <taxon>Eukaryota</taxon>
        <taxon>Sar</taxon>
        <taxon>Stramenopiles</taxon>
        <taxon>Oomycota</taxon>
        <taxon>Peronosporomycetes</taxon>
        <taxon>Peronosporales</taxon>
        <taxon>Peronosporaceae</taxon>
        <taxon>Phytophthora</taxon>
    </lineage>
</organism>
<evidence type="ECO:0000313" key="2">
    <source>
        <dbReference type="Proteomes" id="UP000694044"/>
    </source>
</evidence>
<comment type="caution">
    <text evidence="1">The sequence shown here is derived from an EMBL/GenBank/DDBJ whole genome shotgun (WGS) entry which is preliminary data.</text>
</comment>
<dbReference type="OrthoDB" id="160100at2759"/>
<sequence>MQWAMLKRYWIGSSAFSSTSLKLRLPLNSLLVPRQHSRETMRASTLCFATAAAVTMVATTPAFARPMHAGIEFQRYLEEIDTTQADLDEWRVQYGDVAQQNGWMPVSEDRSADDQEEDLRQRIFLTKQNIASVQAANPGANFSIMSPFSALTDAEFNTYVLNSYVRGNSTQSASGTGSRQLRSAASSDSIIDDGSSDSTSFIFLKTSEHRSFAVIERERSRQRRQETRAIRSDEQLRAERQRARVLQEHVRTNHTEAEDEEERVRNRLSQIEARTNRTDMKRRKTVHAIVCASNRSEQSEVKRNSQQNVSAIVFAVSR</sequence>
<evidence type="ECO:0000313" key="1">
    <source>
        <dbReference type="EMBL" id="KAG7378332.1"/>
    </source>
</evidence>
<name>A0A8T1VAM9_9STRA</name>
<protein>
    <submittedName>
        <fullName evidence="1">Uncharacterized protein</fullName>
    </submittedName>
</protein>
<dbReference type="Proteomes" id="UP000694044">
    <property type="component" value="Unassembled WGS sequence"/>
</dbReference>
<reference evidence="1" key="1">
    <citation type="submission" date="2021-02" db="EMBL/GenBank/DDBJ databases">
        <authorList>
            <person name="Palmer J.M."/>
        </authorList>
    </citation>
    <scope>NUCLEOTIDE SEQUENCE</scope>
    <source>
        <strain evidence="1">SCRP734</strain>
    </source>
</reference>
<accession>A0A8T1VAM9</accession>
<proteinExistence type="predicted"/>
<dbReference type="AlphaFoldDB" id="A0A8T1VAM9"/>
<gene>
    <name evidence="1" type="ORF">PHYPSEUDO_010240</name>
</gene>